<evidence type="ECO:0000313" key="2">
    <source>
        <dbReference type="Proteomes" id="UP000031368"/>
    </source>
</evidence>
<sequence>MLARAGVLSPSAATAATMMASRPNDYLIQWLAGIVLRILHLEPHAFGFGEQP</sequence>
<name>A0A0B4XH33_9HYPH</name>
<evidence type="ECO:0000313" key="1">
    <source>
        <dbReference type="EMBL" id="AJD45928.1"/>
    </source>
</evidence>
<keyword evidence="2" id="KW-1185">Reference proteome</keyword>
<dbReference type="HOGENOM" id="CLU_3084020_0_0_5"/>
<protein>
    <submittedName>
        <fullName evidence="1">Uncharacterized protein</fullName>
    </submittedName>
</protein>
<proteinExistence type="predicted"/>
<dbReference type="EMBL" id="CP006880">
    <property type="protein sequence ID" value="AJD45928.1"/>
    <property type="molecule type" value="Genomic_DNA"/>
</dbReference>
<organism evidence="1 2">
    <name type="scientific">Rhizobium gallicum bv. gallicum R602sp</name>
    <dbReference type="NCBI Taxonomy" id="1041138"/>
    <lineage>
        <taxon>Bacteria</taxon>
        <taxon>Pseudomonadati</taxon>
        <taxon>Pseudomonadota</taxon>
        <taxon>Alphaproteobacteria</taxon>
        <taxon>Hyphomicrobiales</taxon>
        <taxon>Rhizobiaceae</taxon>
        <taxon>Rhizobium/Agrobacterium group</taxon>
        <taxon>Rhizobium</taxon>
    </lineage>
</organism>
<accession>A0A0B4XH33</accession>
<keyword evidence="1" id="KW-0614">Plasmid</keyword>
<dbReference type="Proteomes" id="UP000031368">
    <property type="component" value="Plasmid pRgalR602c"/>
</dbReference>
<dbReference type="KEGG" id="rga:RGR602_PC01904"/>
<geneLocation type="plasmid" evidence="1 2">
    <name>pRgalR602c</name>
</geneLocation>
<reference evidence="1 2" key="1">
    <citation type="submission" date="2013-11" db="EMBL/GenBank/DDBJ databases">
        <title>Complete genome sequence of Rhizobium gallicum bv. gallicum R602.</title>
        <authorList>
            <person name="Bustos P."/>
            <person name="Santamaria R.I."/>
            <person name="Lozano L."/>
            <person name="Acosta J.L."/>
            <person name="Ormeno-Orrillo E."/>
            <person name="Rogel M.A."/>
            <person name="Romero D."/>
            <person name="Cevallos M.A."/>
            <person name="Martinez-Romero E."/>
            <person name="Gonzalez V."/>
        </authorList>
    </citation>
    <scope>NUCLEOTIDE SEQUENCE [LARGE SCALE GENOMIC DNA]</scope>
    <source>
        <strain evidence="1 2">R602</strain>
        <plasmid evidence="1 2">pRgalR602c</plasmid>
    </source>
</reference>
<dbReference type="AlphaFoldDB" id="A0A0B4XH33"/>
<gene>
    <name evidence="1" type="ORF">RGR602_PC01904</name>
</gene>